<sequence length="647" mass="72075">MSKTSYLFAADGKLSEAIDGFVPRQAQTDMAVAVENTIKNKTSLIVEAGTGTGKTFAYLAPALLSERKTIVSTGTKNLQEQLFHRDLPLIKKALGSNSKTALLKGRANYLCLHRLRQHGGNSTLIDRQTLTELTQVREWASSTKTGDMGDMRSLAEDAKVLPFVTSTADNCLGKDCPDYEDCYMVKARRKALDADVVVVNHHLFFADMALKDTGFGELIPDADLVVFDEAHQIPDIASEYFGETFSSRQMQDISRDVEVVYRTVLKDAKQLQTAGEKCKMIAADLRILFPENPSKGNWRQMLTRDDVKTQISKLTDSLNVLYEVLKLHVGRDKDLDSILERVSEARGKLARLTDTTQLGVSLWYETTMRHIVLHLTPLSIAQKFADFIAEPKRSWVFTSATLMVDGAFNHFQKQMGLDNATTLSLDSPFDYPNQAMLCVPRFLPEPNAREMRATLLDISIKLVKASRGRCFLLFTSHATLNAIAGLLEDKIDNPILVQGSTTKRALLERYIENKDAVLLGTGAFWEGVDVRGDDLTCVLIDKLPFASPDDPLLQARIEDCRKGGGNPFAQLQIPQAAIALKQGAGRLIRDETDKGVLVICDNRLVTKDYGKIFMGSLPDMHRTRDLQKALDFLHDIHSDKEEIETQS</sequence>
<dbReference type="EC" id="5.6.2.3" evidence="6"/>
<dbReference type="InterPro" id="IPR014001">
    <property type="entry name" value="Helicase_ATP-bd"/>
</dbReference>
<organism evidence="9 10">
    <name type="scientific">Paraglaciecola arctica BSs20135</name>
    <dbReference type="NCBI Taxonomy" id="493475"/>
    <lineage>
        <taxon>Bacteria</taxon>
        <taxon>Pseudomonadati</taxon>
        <taxon>Pseudomonadota</taxon>
        <taxon>Gammaproteobacteria</taxon>
        <taxon>Alteromonadales</taxon>
        <taxon>Alteromonadaceae</taxon>
        <taxon>Paraglaciecola</taxon>
    </lineage>
</organism>
<comment type="catalytic activity">
    <reaction evidence="7">
        <text>ATP + H2O = ADP + phosphate + H(+)</text>
        <dbReference type="Rhea" id="RHEA:13065"/>
        <dbReference type="ChEBI" id="CHEBI:15377"/>
        <dbReference type="ChEBI" id="CHEBI:15378"/>
        <dbReference type="ChEBI" id="CHEBI:30616"/>
        <dbReference type="ChEBI" id="CHEBI:43474"/>
        <dbReference type="ChEBI" id="CHEBI:456216"/>
        <dbReference type="EC" id="5.6.2.3"/>
    </reaction>
</comment>
<gene>
    <name evidence="9" type="primary">yoaA</name>
    <name evidence="9" type="ORF">GARC_3446</name>
</gene>
<proteinExistence type="inferred from homology"/>
<dbReference type="Pfam" id="PF13307">
    <property type="entry name" value="Helicase_C_2"/>
    <property type="match status" value="1"/>
</dbReference>
<dbReference type="SMART" id="SM00491">
    <property type="entry name" value="HELICc2"/>
    <property type="match status" value="1"/>
</dbReference>
<dbReference type="InterPro" id="IPR045028">
    <property type="entry name" value="DinG/Rad3-like"/>
</dbReference>
<keyword evidence="4" id="KW-0067">ATP-binding</keyword>
<evidence type="ECO:0000256" key="2">
    <source>
        <dbReference type="ARBA" id="ARBA00022741"/>
    </source>
</evidence>
<dbReference type="InterPro" id="IPR006555">
    <property type="entry name" value="ATP-dep_Helicase_C"/>
</dbReference>
<dbReference type="SMART" id="SM00487">
    <property type="entry name" value="DEXDc"/>
    <property type="match status" value="1"/>
</dbReference>
<dbReference type="GO" id="GO:0005524">
    <property type="term" value="F:ATP binding"/>
    <property type="evidence" value="ECO:0007669"/>
    <property type="project" value="UniProtKB-KW"/>
</dbReference>
<evidence type="ECO:0000256" key="6">
    <source>
        <dbReference type="ARBA" id="ARBA00044969"/>
    </source>
</evidence>
<keyword evidence="9" id="KW-0347">Helicase</keyword>
<comment type="caution">
    <text evidence="9">The sequence shown here is derived from an EMBL/GenBank/DDBJ whole genome shotgun (WGS) entry which is preliminary data.</text>
</comment>
<protein>
    <recommendedName>
        <fullName evidence="6">DNA 5'-3' helicase</fullName>
        <ecNumber evidence="6">5.6.2.3</ecNumber>
    </recommendedName>
</protein>
<dbReference type="InterPro" id="IPR027417">
    <property type="entry name" value="P-loop_NTPase"/>
</dbReference>
<evidence type="ECO:0000313" key="9">
    <source>
        <dbReference type="EMBL" id="GAC20401.1"/>
    </source>
</evidence>
<keyword evidence="2" id="KW-0547">Nucleotide-binding</keyword>
<dbReference type="OrthoDB" id="9805194at2"/>
<comment type="similarity">
    <text evidence="5">Belongs to the helicase family. DinG subfamily.</text>
</comment>
<dbReference type="InterPro" id="IPR014013">
    <property type="entry name" value="Helic_SF1/SF2_ATP-bd_DinG/Rad3"/>
</dbReference>
<accession>K6Y8Z6</accession>
<dbReference type="GO" id="GO:0043139">
    <property type="term" value="F:5'-3' DNA helicase activity"/>
    <property type="evidence" value="ECO:0007669"/>
    <property type="project" value="UniProtKB-EC"/>
</dbReference>
<dbReference type="eggNOG" id="COG1199">
    <property type="taxonomic scope" value="Bacteria"/>
</dbReference>
<dbReference type="GO" id="GO:0006281">
    <property type="term" value="P:DNA repair"/>
    <property type="evidence" value="ECO:0007669"/>
    <property type="project" value="TreeGrafter"/>
</dbReference>
<dbReference type="AlphaFoldDB" id="K6Y8Z6"/>
<evidence type="ECO:0000256" key="4">
    <source>
        <dbReference type="ARBA" id="ARBA00022840"/>
    </source>
</evidence>
<dbReference type="EMBL" id="BAEO01000052">
    <property type="protein sequence ID" value="GAC20401.1"/>
    <property type="molecule type" value="Genomic_DNA"/>
</dbReference>
<reference evidence="9 10" key="1">
    <citation type="journal article" date="2017" name="Antonie Van Leeuwenhoek">
        <title>Rhizobium rhizosphaerae sp. nov., a novel species isolated from rice rhizosphere.</title>
        <authorList>
            <person name="Zhao J.J."/>
            <person name="Zhang J."/>
            <person name="Zhang R.J."/>
            <person name="Zhang C.W."/>
            <person name="Yin H.Q."/>
            <person name="Zhang X.X."/>
        </authorList>
    </citation>
    <scope>NUCLEOTIDE SEQUENCE [LARGE SCALE GENOMIC DNA]</scope>
    <source>
        <strain evidence="9 10">BSs20135</strain>
    </source>
</reference>
<dbReference type="SUPFAM" id="SSF52540">
    <property type="entry name" value="P-loop containing nucleoside triphosphate hydrolases"/>
    <property type="match status" value="2"/>
</dbReference>
<evidence type="ECO:0000313" key="10">
    <source>
        <dbReference type="Proteomes" id="UP000006327"/>
    </source>
</evidence>
<evidence type="ECO:0000256" key="3">
    <source>
        <dbReference type="ARBA" id="ARBA00022801"/>
    </source>
</evidence>
<dbReference type="STRING" id="493475.GARC_3446"/>
<dbReference type="GO" id="GO:0016818">
    <property type="term" value="F:hydrolase activity, acting on acid anhydrides, in phosphorus-containing anhydrides"/>
    <property type="evidence" value="ECO:0007669"/>
    <property type="project" value="InterPro"/>
</dbReference>
<feature type="domain" description="Helicase ATP-binding" evidence="8">
    <location>
        <begin position="13"/>
        <end position="275"/>
    </location>
</feature>
<dbReference type="PANTHER" id="PTHR11472">
    <property type="entry name" value="DNA REPAIR DEAD HELICASE RAD3/XP-D SUBFAMILY MEMBER"/>
    <property type="match status" value="1"/>
</dbReference>
<evidence type="ECO:0000256" key="7">
    <source>
        <dbReference type="ARBA" id="ARBA00048954"/>
    </source>
</evidence>
<dbReference type="Gene3D" id="3.40.50.300">
    <property type="entry name" value="P-loop containing nucleotide triphosphate hydrolases"/>
    <property type="match status" value="2"/>
</dbReference>
<dbReference type="Pfam" id="PF00270">
    <property type="entry name" value="DEAD"/>
    <property type="match status" value="1"/>
</dbReference>
<comment type="cofactor">
    <cofactor evidence="1">
        <name>[4Fe-4S] cluster</name>
        <dbReference type="ChEBI" id="CHEBI:49883"/>
    </cofactor>
</comment>
<evidence type="ECO:0000259" key="8">
    <source>
        <dbReference type="PROSITE" id="PS51193"/>
    </source>
</evidence>
<dbReference type="PROSITE" id="PS51193">
    <property type="entry name" value="HELICASE_ATP_BIND_2"/>
    <property type="match status" value="1"/>
</dbReference>
<dbReference type="InterPro" id="IPR011545">
    <property type="entry name" value="DEAD/DEAH_box_helicase_dom"/>
</dbReference>
<dbReference type="Proteomes" id="UP000006327">
    <property type="component" value="Unassembled WGS sequence"/>
</dbReference>
<dbReference type="RefSeq" id="WP_007622288.1">
    <property type="nucleotide sequence ID" value="NZ_BAEO01000052.1"/>
</dbReference>
<keyword evidence="10" id="KW-1185">Reference proteome</keyword>
<dbReference type="GO" id="GO:0003676">
    <property type="term" value="F:nucleic acid binding"/>
    <property type="evidence" value="ECO:0007669"/>
    <property type="project" value="InterPro"/>
</dbReference>
<dbReference type="FunFam" id="3.40.50.300:FF:000499">
    <property type="entry name" value="ATP-dependent DNA helicase"/>
    <property type="match status" value="1"/>
</dbReference>
<dbReference type="PANTHER" id="PTHR11472:SF34">
    <property type="entry name" value="REGULATOR OF TELOMERE ELONGATION HELICASE 1"/>
    <property type="match status" value="1"/>
</dbReference>
<keyword evidence="3" id="KW-0378">Hydrolase</keyword>
<name>K6Y8Z6_9ALTE</name>
<evidence type="ECO:0000256" key="1">
    <source>
        <dbReference type="ARBA" id="ARBA00001966"/>
    </source>
</evidence>
<evidence type="ECO:0000256" key="5">
    <source>
        <dbReference type="ARBA" id="ARBA00038058"/>
    </source>
</evidence>